<dbReference type="EMBL" id="KZ301979">
    <property type="protein sequence ID" value="PFH52497.1"/>
    <property type="molecule type" value="Genomic_DNA"/>
</dbReference>
<dbReference type="SUPFAM" id="SSF48452">
    <property type="entry name" value="TPR-like"/>
    <property type="match status" value="2"/>
</dbReference>
<gene>
    <name evidence="5" type="ORF">AMATHDRAFT_139942</name>
</gene>
<dbReference type="Proteomes" id="UP000242287">
    <property type="component" value="Unassembled WGS sequence"/>
</dbReference>
<feature type="compositionally biased region" description="Polar residues" evidence="4">
    <location>
        <begin position="685"/>
        <end position="703"/>
    </location>
</feature>
<dbReference type="PANTHER" id="PTHR23083:SF464">
    <property type="entry name" value="TETRATRICOPEPTIDE REPEAT DOMAIN 7, ISOFORM A"/>
    <property type="match status" value="1"/>
</dbReference>
<evidence type="ECO:0000256" key="3">
    <source>
        <dbReference type="PROSITE-ProRule" id="PRU00339"/>
    </source>
</evidence>
<feature type="compositionally biased region" description="Basic and acidic residues" evidence="4">
    <location>
        <begin position="883"/>
        <end position="892"/>
    </location>
</feature>
<evidence type="ECO:0000313" key="6">
    <source>
        <dbReference type="Proteomes" id="UP000242287"/>
    </source>
</evidence>
<feature type="compositionally biased region" description="Basic and acidic residues" evidence="4">
    <location>
        <begin position="861"/>
        <end position="875"/>
    </location>
</feature>
<protein>
    <submittedName>
        <fullName evidence="5">Uncharacterized protein</fullName>
    </submittedName>
</protein>
<organism evidence="5 6">
    <name type="scientific">Amanita thiersii Skay4041</name>
    <dbReference type="NCBI Taxonomy" id="703135"/>
    <lineage>
        <taxon>Eukaryota</taxon>
        <taxon>Fungi</taxon>
        <taxon>Dikarya</taxon>
        <taxon>Basidiomycota</taxon>
        <taxon>Agaricomycotina</taxon>
        <taxon>Agaricomycetes</taxon>
        <taxon>Agaricomycetidae</taxon>
        <taxon>Agaricales</taxon>
        <taxon>Pluteineae</taxon>
        <taxon>Amanitaceae</taxon>
        <taxon>Amanita</taxon>
    </lineage>
</organism>
<accession>A0A2A9NW22</accession>
<dbReference type="InterPro" id="IPR019734">
    <property type="entry name" value="TPR_rpt"/>
</dbReference>
<dbReference type="SMART" id="SM00028">
    <property type="entry name" value="TPR"/>
    <property type="match status" value="4"/>
</dbReference>
<reference evidence="5 6" key="1">
    <citation type="submission" date="2014-02" db="EMBL/GenBank/DDBJ databases">
        <title>Transposable element dynamics among asymbiotic and ectomycorrhizal Amanita fungi.</title>
        <authorList>
            <consortium name="DOE Joint Genome Institute"/>
            <person name="Hess J."/>
            <person name="Skrede I."/>
            <person name="Wolfe B."/>
            <person name="LaButti K."/>
            <person name="Ohm R.A."/>
            <person name="Grigoriev I.V."/>
            <person name="Pringle A."/>
        </authorList>
    </citation>
    <scope>NUCLEOTIDE SEQUENCE [LARGE SCALE GENOMIC DNA]</scope>
    <source>
        <strain evidence="5 6">SKay4041</strain>
    </source>
</reference>
<dbReference type="InterPro" id="IPR051722">
    <property type="entry name" value="Endocytosis_PI4K-reg_protein"/>
</dbReference>
<keyword evidence="6" id="KW-1185">Reference proteome</keyword>
<evidence type="ECO:0000256" key="1">
    <source>
        <dbReference type="ARBA" id="ARBA00002550"/>
    </source>
</evidence>
<feature type="region of interest" description="Disordered" evidence="4">
    <location>
        <begin position="651"/>
        <end position="703"/>
    </location>
</feature>
<evidence type="ECO:0000313" key="5">
    <source>
        <dbReference type="EMBL" id="PFH52497.1"/>
    </source>
</evidence>
<dbReference type="OrthoDB" id="29013at2759"/>
<proteinExistence type="inferred from homology"/>
<feature type="repeat" description="TPR" evidence="3">
    <location>
        <begin position="1034"/>
        <end position="1067"/>
    </location>
</feature>
<comment type="function">
    <text evidence="1">Involved in endocytosis.</text>
</comment>
<dbReference type="STRING" id="703135.A0A2A9NW22"/>
<name>A0A2A9NW22_9AGAR</name>
<dbReference type="AlphaFoldDB" id="A0A2A9NW22"/>
<sequence length="1165" mass="128524">MSHFKDKHYWTQLRAVLTAGQWSARYPAKAPNGAPLPWSELIRKFNKHCTGFKDIADIVTHTRTLALLLATNSLDEEDDNTKCEEHFPIFLGNECVLPEEHVEEARASYTSLKNLQTTNSQSLNFALAYYAYAQGMPQVCLSHLAEVQNMCQIQAHIPMQGTTRSSVLTVPAPSTQASISSGPTMSHSSLFDSSLAEVKDGRSWAMVETLRSICLQGMSHELLSPSDPSRALSSYRSAIPLLDLAATEFGLARSTSPVLTITGGAGLTSFSSFRELWRWADRLIWRAIIICARTSDILCDDSSHSESDEHLWSWLKQYSACSASWPPDFRTAHRSTVSVIYLKALAVKHGRALRASMLAAPVSTRVKKVPAWLSVARSVINDYRGILNHCTHFPRAGERNSRVEDFADLCVAVWEAAGASGDHASWVLDILWWATRLTFNSPSVLRHMTRILYLSGDSSLGRRTLKLYVQVVGKSWETYNHQEGGDADTNDNWVELLVFGIRMLCRNSLSGFGRDEMNDAREAGQLVKKARSRLNNDNKRLVAYVDMAEGIWNTVTAFKEHDPYTRPQRLENAHLFFSRSVEEYPTALGYFYLASSLARTGPAQDLQEAIVQAGMAVEKDPGEVKYWHLLGILLSAAEQWKAAAEILERGAALDDADSPEVTDTSEGTEGEVQSDEDSTPKPPNGSGQMDQPTVQGENSPDNRSSVVLCLLDSNAQRVPDSSDLLGSMLDQCWPMSQESFEHSLQLRLTQVALTEAVEGPEGAEQKWVDVFAWIAAKRGVISEGKKGGSNVAPGSTSGHPSLDISMKPPSIYAPTPVAAPVTQTTVPNDQPVITEEKPTTLVAIPITISPATPLAEQDGPFDQKEKERSSSEKKTPSRSKRSSSLDRGDTSKSKRVQKMLKTGVHKGQVRITTISKKIGHGVSKGGGLRRPSSTSDLHALLQQTSYQASSIHSRRRVSSTMHSHDRTPNDSPPPPPPPPVPPEGQTKRNARVAKENKLLSDVWLMSSATFRRLGRIEQAKGAIQEAEVKDESNAAVWVQLGLYYLALGRRQYANDAFQKALFISPEDISATIHLARLYLMPETSLVDSRRPEGTVTQENVDLAAGLLSHITRGVGWDVPEAWYFLARAYGMQGRKDRERECLAFALDLSERRGVREIGAAIGWCI</sequence>
<feature type="compositionally biased region" description="Basic residues" evidence="4">
    <location>
        <begin position="893"/>
        <end position="908"/>
    </location>
</feature>
<dbReference type="PANTHER" id="PTHR23083">
    <property type="entry name" value="TETRATRICOPEPTIDE REPEAT PROTEIN, TPR"/>
    <property type="match status" value="1"/>
</dbReference>
<dbReference type="InterPro" id="IPR011990">
    <property type="entry name" value="TPR-like_helical_dom_sf"/>
</dbReference>
<keyword evidence="3" id="KW-0802">TPR repeat</keyword>
<feature type="region of interest" description="Disordered" evidence="4">
    <location>
        <begin position="784"/>
        <end position="803"/>
    </location>
</feature>
<evidence type="ECO:0000256" key="4">
    <source>
        <dbReference type="SAM" id="MobiDB-lite"/>
    </source>
</evidence>
<dbReference type="PROSITE" id="PS50005">
    <property type="entry name" value="TPR"/>
    <property type="match status" value="1"/>
</dbReference>
<feature type="region of interest" description="Disordered" evidence="4">
    <location>
        <begin position="945"/>
        <end position="989"/>
    </location>
</feature>
<dbReference type="Gene3D" id="1.25.40.10">
    <property type="entry name" value="Tetratricopeptide repeat domain"/>
    <property type="match status" value="2"/>
</dbReference>
<feature type="compositionally biased region" description="Pro residues" evidence="4">
    <location>
        <begin position="970"/>
        <end position="982"/>
    </location>
</feature>
<feature type="region of interest" description="Disordered" evidence="4">
    <location>
        <begin position="851"/>
        <end position="933"/>
    </location>
</feature>
<comment type="similarity">
    <text evidence="2">Belongs to the YPP1 family.</text>
</comment>
<evidence type="ECO:0000256" key="2">
    <source>
        <dbReference type="ARBA" id="ARBA00038251"/>
    </source>
</evidence>
<feature type="compositionally biased region" description="Acidic residues" evidence="4">
    <location>
        <begin position="666"/>
        <end position="677"/>
    </location>
</feature>